<dbReference type="GO" id="GO:0003677">
    <property type="term" value="F:DNA binding"/>
    <property type="evidence" value="ECO:0007669"/>
    <property type="project" value="UniProtKB-KW"/>
</dbReference>
<dbReference type="PANTHER" id="PTHR46910:SF3">
    <property type="entry name" value="HALOTOLERANCE PROTEIN 9-RELATED"/>
    <property type="match status" value="1"/>
</dbReference>
<reference evidence="5" key="1">
    <citation type="submission" date="2016-05" db="EMBL/GenBank/DDBJ databases">
        <title>Lichen genome sequencing reveals its rich biosynthetic potential.</title>
        <authorList>
            <person name="Bertrand R.L."/>
            <person name="Abdel-Hameed M."/>
            <person name="Sorensen J.L."/>
        </authorList>
    </citation>
    <scope>NUCLEOTIDE SEQUENCE</scope>
</reference>
<dbReference type="GO" id="GO:0046872">
    <property type="term" value="F:metal ion binding"/>
    <property type="evidence" value="ECO:0007669"/>
    <property type="project" value="UniProtKB-KW"/>
</dbReference>
<dbReference type="PANTHER" id="PTHR46910">
    <property type="entry name" value="TRANSCRIPTION FACTOR PDR1"/>
    <property type="match status" value="1"/>
</dbReference>
<dbReference type="GO" id="GO:0003700">
    <property type="term" value="F:DNA-binding transcription factor activity"/>
    <property type="evidence" value="ECO:0007669"/>
    <property type="project" value="InterPro"/>
</dbReference>
<reference evidence="6" key="2">
    <citation type="submission" date="2017-12" db="EMBL/GenBank/DDBJ databases">
        <title>Genome Sequencing Reveals a Rich Biosynthetic Potential.</title>
        <authorList>
            <person name="Bertrand R.L."/>
            <person name="Abdel-Hameed M.E."/>
            <person name="Sorensen J.L."/>
        </authorList>
    </citation>
    <scope>NUCLEOTIDE SEQUENCE</scope>
</reference>
<name>A0A1Z1C479_CLAUC</name>
<evidence type="ECO:0000256" key="2">
    <source>
        <dbReference type="ARBA" id="ARBA00022723"/>
    </source>
</evidence>
<dbReference type="CDD" id="cd12148">
    <property type="entry name" value="fungal_TF_MHR"/>
    <property type="match status" value="1"/>
</dbReference>
<evidence type="ECO:0000256" key="4">
    <source>
        <dbReference type="ARBA" id="ARBA00023242"/>
    </source>
</evidence>
<protein>
    <submittedName>
        <fullName evidence="5">Putative C6 transcription factor</fullName>
    </submittedName>
</protein>
<sequence>MPYFDNLARESGGLFPETSMSIALIDSVMAFGYQAYLTVSQRFISSEERKKADFYSIIALRSRGSVLCSPNTLLKLQTTVSEKINETIHCELLAGAVSCARALKLENRDFPHGENTSSKDRDLASRSLWYLYSIEVPHSLRRGVSPVLDYDWIDHAPPEAGKETDWFSVLRLYAIIISSVAGMLYNQRALRQTPAEREHKLKTAYELLEGWRSHLPAPLQGIHKQDIHLILDDHRTRDLHLSIFRQYHEAIFMIYFPWTGSQADGRISEDYRRKSMELCVNSAQVVFLNLIAASICIIFLDVATRSSAKNSISYLSMGCGIFGRLNILDNEVPLADLLELTRTAQQMKRT</sequence>
<organism evidence="5">
    <name type="scientific">Cladonia uncialis subsp. uncialis</name>
    <dbReference type="NCBI Taxonomy" id="180999"/>
    <lineage>
        <taxon>Eukaryota</taxon>
        <taxon>Fungi</taxon>
        <taxon>Dikarya</taxon>
        <taxon>Ascomycota</taxon>
        <taxon>Pezizomycotina</taxon>
        <taxon>Lecanoromycetes</taxon>
        <taxon>OSLEUM clade</taxon>
        <taxon>Lecanoromycetidae</taxon>
        <taxon>Lecanorales</taxon>
        <taxon>Lecanorineae</taxon>
        <taxon>Cladoniaceae</taxon>
        <taxon>Cladonia</taxon>
    </lineage>
</organism>
<dbReference type="EMBL" id="MG777496">
    <property type="protein sequence ID" value="AUW31185.1"/>
    <property type="molecule type" value="Genomic_DNA"/>
</dbReference>
<accession>A0A1Z1C479</accession>
<evidence type="ECO:0000256" key="1">
    <source>
        <dbReference type="ARBA" id="ARBA00004123"/>
    </source>
</evidence>
<evidence type="ECO:0000313" key="6">
    <source>
        <dbReference type="EMBL" id="AUW31185.1"/>
    </source>
</evidence>
<keyword evidence="3" id="KW-0238">DNA-binding</keyword>
<dbReference type="GO" id="GO:0005634">
    <property type="term" value="C:nucleus"/>
    <property type="evidence" value="ECO:0007669"/>
    <property type="project" value="UniProtKB-SubCell"/>
</dbReference>
<proteinExistence type="predicted"/>
<dbReference type="EMBL" id="KX264252">
    <property type="protein sequence ID" value="ANM86370.1"/>
    <property type="molecule type" value="Genomic_DNA"/>
</dbReference>
<comment type="subcellular location">
    <subcellularLocation>
        <location evidence="1">Nucleus</location>
    </subcellularLocation>
</comment>
<dbReference type="InterPro" id="IPR050987">
    <property type="entry name" value="AtrR-like"/>
</dbReference>
<dbReference type="AlphaFoldDB" id="A0A1Z1C479"/>
<evidence type="ECO:0000313" key="5">
    <source>
        <dbReference type="EMBL" id="ANM86370.1"/>
    </source>
</evidence>
<keyword evidence="2" id="KW-0479">Metal-binding</keyword>
<evidence type="ECO:0000256" key="3">
    <source>
        <dbReference type="ARBA" id="ARBA00023125"/>
    </source>
</evidence>
<keyword evidence="4" id="KW-0539">Nucleus</keyword>